<organism evidence="2 3">
    <name type="scientific">Toxoplasma gondii</name>
    <dbReference type="NCBI Taxonomy" id="5811"/>
    <lineage>
        <taxon>Eukaryota</taxon>
        <taxon>Sar</taxon>
        <taxon>Alveolata</taxon>
        <taxon>Apicomplexa</taxon>
        <taxon>Conoidasida</taxon>
        <taxon>Coccidia</taxon>
        <taxon>Eucoccidiorida</taxon>
        <taxon>Eimeriorina</taxon>
        <taxon>Sarcocystidae</taxon>
        <taxon>Toxoplasma</taxon>
    </lineage>
</organism>
<keyword evidence="3" id="KW-1185">Reference proteome</keyword>
<proteinExistence type="predicted"/>
<evidence type="ECO:0000313" key="3">
    <source>
        <dbReference type="Proteomes" id="UP000557509"/>
    </source>
</evidence>
<feature type="region of interest" description="Disordered" evidence="1">
    <location>
        <begin position="102"/>
        <end position="122"/>
    </location>
</feature>
<feature type="region of interest" description="Disordered" evidence="1">
    <location>
        <begin position="1"/>
        <end position="68"/>
    </location>
</feature>
<reference evidence="2 3" key="1">
    <citation type="submission" date="2020-03" db="EMBL/GenBank/DDBJ databases">
        <title>Genome sequence of Toxoplasma gondii RH-88 strain.</title>
        <authorList>
            <person name="Lorenzi H.A."/>
            <person name="Venepally P."/>
            <person name="Rozenberg A."/>
            <person name="Sibley D."/>
        </authorList>
    </citation>
    <scope>NUCLEOTIDE SEQUENCE [LARGE SCALE GENOMIC DNA]</scope>
    <source>
        <strain evidence="2 3">RH-88</strain>
    </source>
</reference>
<dbReference type="EMBL" id="JAAUHK010000194">
    <property type="protein sequence ID" value="KAF4642407.1"/>
    <property type="molecule type" value="Genomic_DNA"/>
</dbReference>
<name>A0A7J6K5S3_TOXGO</name>
<evidence type="ECO:0000256" key="1">
    <source>
        <dbReference type="SAM" id="MobiDB-lite"/>
    </source>
</evidence>
<feature type="compositionally biased region" description="Polar residues" evidence="1">
    <location>
        <begin position="102"/>
        <end position="111"/>
    </location>
</feature>
<sequence length="182" mass="19865">MSFLRYPAQNTTTHPSPTIAKCRDFAPQSKQSTRTEKRRHLDVSKELSDPFRGLPRHRPPAASLTTASAHSDVLHAKTNAFGPTSEGNGPCARSPAIGATTADFSVGTTKSSDWKESKRDSSLSRTYSDREVAFRGLLVEKVVEHIRVDIVVFEEVLDLGKLNDLPPRGAFGWPGLARGPLA</sequence>
<dbReference type="Proteomes" id="UP000557509">
    <property type="component" value="Unassembled WGS sequence"/>
</dbReference>
<evidence type="ECO:0000313" key="2">
    <source>
        <dbReference type="EMBL" id="KAF4642407.1"/>
    </source>
</evidence>
<gene>
    <name evidence="2" type="ORF">TGRH88_082220</name>
</gene>
<protein>
    <submittedName>
        <fullName evidence="2">Uncharacterized protein</fullName>
    </submittedName>
</protein>
<comment type="caution">
    <text evidence="2">The sequence shown here is derived from an EMBL/GenBank/DDBJ whole genome shotgun (WGS) entry which is preliminary data.</text>
</comment>
<feature type="region of interest" description="Disordered" evidence="1">
    <location>
        <begin position="78"/>
        <end position="97"/>
    </location>
</feature>
<accession>A0A7J6K5S3</accession>
<dbReference type="AlphaFoldDB" id="A0A7J6K5S3"/>
<feature type="compositionally biased region" description="Basic and acidic residues" evidence="1">
    <location>
        <begin position="33"/>
        <end position="49"/>
    </location>
</feature>
<feature type="compositionally biased region" description="Basic and acidic residues" evidence="1">
    <location>
        <begin position="112"/>
        <end position="122"/>
    </location>
</feature>